<dbReference type="Gene3D" id="6.10.250.2560">
    <property type="match status" value="1"/>
</dbReference>
<keyword evidence="1" id="KW-0175">Coiled coil</keyword>
<feature type="region of interest" description="Disordered" evidence="2">
    <location>
        <begin position="153"/>
        <end position="211"/>
    </location>
</feature>
<protein>
    <submittedName>
        <fullName evidence="4">Regulation of nuclear pre-mRNA domain-containing protein 1A-like</fullName>
    </submittedName>
</protein>
<dbReference type="GO" id="GO:0000993">
    <property type="term" value="F:RNA polymerase II complex binding"/>
    <property type="evidence" value="ECO:0007669"/>
    <property type="project" value="TreeGrafter"/>
</dbReference>
<dbReference type="PANTHER" id="PTHR12460:SF0">
    <property type="entry name" value="CID DOMAIN-CONTAINING PROTEIN-RELATED"/>
    <property type="match status" value="1"/>
</dbReference>
<proteinExistence type="predicted"/>
<dbReference type="Pfam" id="PF04818">
    <property type="entry name" value="CID"/>
    <property type="match status" value="1"/>
</dbReference>
<keyword evidence="5" id="KW-1185">Reference proteome</keyword>
<organism evidence="4 5">
    <name type="scientific">Homarus americanus</name>
    <name type="common">American lobster</name>
    <dbReference type="NCBI Taxonomy" id="6706"/>
    <lineage>
        <taxon>Eukaryota</taxon>
        <taxon>Metazoa</taxon>
        <taxon>Ecdysozoa</taxon>
        <taxon>Arthropoda</taxon>
        <taxon>Crustacea</taxon>
        <taxon>Multicrustacea</taxon>
        <taxon>Malacostraca</taxon>
        <taxon>Eumalacostraca</taxon>
        <taxon>Eucarida</taxon>
        <taxon>Decapoda</taxon>
        <taxon>Pleocyemata</taxon>
        <taxon>Astacidea</taxon>
        <taxon>Nephropoidea</taxon>
        <taxon>Nephropidae</taxon>
        <taxon>Homarus</taxon>
    </lineage>
</organism>
<dbReference type="CDD" id="cd17002">
    <property type="entry name" value="CID_RPRD1"/>
    <property type="match status" value="1"/>
</dbReference>
<sequence length="357" mass="40676">MANFNEDGLKKKLDDLNMSQQSIQTVSLWLIHHKKHAHTVVNVWYRELITATDSRKLTFMYLANDVIQNSKKKGPEYNKEFGSKLGKVFEHLGALRLDEKSLRGLNRLLNVWEDRSVFDADHIKLFKKNLRVYILPDSPILFGEEIAPRDVIKEKKEKRGRKEREGKKKEKKRRGRDKGKHDNPQSKKRRDSASDAIQPSTPESRLRRDSEGDLTQFAVSPQSSTPPSDPPEPEQLIEAIQELENAATSDALVREKIANLPDEVSDVNLLNKLQDLAAGRALCDQVEEALSMLEAYNKRLAEEMEARKAEHRQKQGKVKKVREELKAHLQNLPDISKLPSIRMGGLAPLPSAGDLFT</sequence>
<dbReference type="InterPro" id="IPR006569">
    <property type="entry name" value="CID_dom"/>
</dbReference>
<dbReference type="Proteomes" id="UP000747542">
    <property type="component" value="Unassembled WGS sequence"/>
</dbReference>
<dbReference type="AlphaFoldDB" id="A0A8J5MG75"/>
<dbReference type="EMBL" id="JAHLQT010047199">
    <property type="protein sequence ID" value="KAG7153306.1"/>
    <property type="molecule type" value="Genomic_DNA"/>
</dbReference>
<dbReference type="Gene3D" id="1.25.40.90">
    <property type="match status" value="1"/>
</dbReference>
<dbReference type="Pfam" id="PF16566">
    <property type="entry name" value="CREPT"/>
    <property type="match status" value="1"/>
</dbReference>
<comment type="caution">
    <text evidence="4">The sequence shown here is derived from an EMBL/GenBank/DDBJ whole genome shotgun (WGS) entry which is preliminary data.</text>
</comment>
<feature type="compositionally biased region" description="Basic residues" evidence="2">
    <location>
        <begin position="169"/>
        <end position="178"/>
    </location>
</feature>
<dbReference type="InterPro" id="IPR008942">
    <property type="entry name" value="ENTH_VHS"/>
</dbReference>
<evidence type="ECO:0000256" key="2">
    <source>
        <dbReference type="SAM" id="MobiDB-lite"/>
    </source>
</evidence>
<feature type="compositionally biased region" description="Basic and acidic residues" evidence="2">
    <location>
        <begin position="153"/>
        <end position="168"/>
    </location>
</feature>
<dbReference type="PANTHER" id="PTHR12460">
    <property type="entry name" value="CYCLIN-DEPENDENT KINASE INHIBITOR-RELATED PROTEIN"/>
    <property type="match status" value="1"/>
</dbReference>
<evidence type="ECO:0000259" key="3">
    <source>
        <dbReference type="PROSITE" id="PS51391"/>
    </source>
</evidence>
<feature type="domain" description="CID" evidence="3">
    <location>
        <begin position="1"/>
        <end position="134"/>
    </location>
</feature>
<evidence type="ECO:0000313" key="5">
    <source>
        <dbReference type="Proteomes" id="UP000747542"/>
    </source>
</evidence>
<gene>
    <name evidence="4" type="primary">Rprd1a-L</name>
    <name evidence="4" type="ORF">Hamer_G010602</name>
</gene>
<accession>A0A8J5MG75</accession>
<evidence type="ECO:0000256" key="1">
    <source>
        <dbReference type="SAM" id="Coils"/>
    </source>
</evidence>
<evidence type="ECO:0000313" key="4">
    <source>
        <dbReference type="EMBL" id="KAG7153306.1"/>
    </source>
</evidence>
<dbReference type="PROSITE" id="PS51391">
    <property type="entry name" value="CID"/>
    <property type="match status" value="1"/>
</dbReference>
<dbReference type="SUPFAM" id="SSF48464">
    <property type="entry name" value="ENTH/VHS domain"/>
    <property type="match status" value="1"/>
</dbReference>
<dbReference type="SMART" id="SM00582">
    <property type="entry name" value="RPR"/>
    <property type="match status" value="1"/>
</dbReference>
<dbReference type="InterPro" id="IPR032337">
    <property type="entry name" value="RPRD1A/B_C"/>
</dbReference>
<name>A0A8J5MG75_HOMAM</name>
<feature type="coiled-coil region" evidence="1">
    <location>
        <begin position="283"/>
        <end position="331"/>
    </location>
</feature>
<dbReference type="GO" id="GO:0031124">
    <property type="term" value="P:mRNA 3'-end processing"/>
    <property type="evidence" value="ECO:0007669"/>
    <property type="project" value="TreeGrafter"/>
</dbReference>
<reference evidence="4" key="1">
    <citation type="journal article" date="2021" name="Sci. Adv.">
        <title>The American lobster genome reveals insights on longevity, neural, and immune adaptations.</title>
        <authorList>
            <person name="Polinski J.M."/>
            <person name="Zimin A.V."/>
            <person name="Clark K.F."/>
            <person name="Kohn A.B."/>
            <person name="Sadowski N."/>
            <person name="Timp W."/>
            <person name="Ptitsyn A."/>
            <person name="Khanna P."/>
            <person name="Romanova D.Y."/>
            <person name="Williams P."/>
            <person name="Greenwood S.J."/>
            <person name="Moroz L.L."/>
            <person name="Walt D.R."/>
            <person name="Bodnar A.G."/>
        </authorList>
    </citation>
    <scope>NUCLEOTIDE SEQUENCE</scope>
    <source>
        <strain evidence="4">GMGI-L3</strain>
    </source>
</reference>